<dbReference type="PANTHER" id="PTHR30461">
    <property type="entry name" value="DNA-INVERTASE FROM LAMBDOID PROPHAGE"/>
    <property type="match status" value="1"/>
</dbReference>
<dbReference type="Proteomes" id="UP000251402">
    <property type="component" value="Chromosome"/>
</dbReference>
<keyword evidence="2" id="KW-0238">DNA-binding</keyword>
<feature type="active site" description="O-(5'-phospho-DNA)-serine intermediate" evidence="4 5">
    <location>
        <position position="11"/>
    </location>
</feature>
<dbReference type="Pfam" id="PF00239">
    <property type="entry name" value="Resolvase"/>
    <property type="match status" value="1"/>
</dbReference>
<dbReference type="Gene3D" id="3.90.1750.20">
    <property type="entry name" value="Putative Large Serine Recombinase, Chain B, Domain 2"/>
    <property type="match status" value="1"/>
</dbReference>
<dbReference type="KEGG" id="mrub:DEO27_007835"/>
<dbReference type="GO" id="GO:0015074">
    <property type="term" value="P:DNA integration"/>
    <property type="evidence" value="ECO:0007669"/>
    <property type="project" value="UniProtKB-KW"/>
</dbReference>
<dbReference type="CDD" id="cd00338">
    <property type="entry name" value="Ser_Recombinase"/>
    <property type="match status" value="1"/>
</dbReference>
<dbReference type="InterPro" id="IPR006118">
    <property type="entry name" value="Recombinase_CS"/>
</dbReference>
<dbReference type="SMART" id="SM00857">
    <property type="entry name" value="Resolvase"/>
    <property type="match status" value="1"/>
</dbReference>
<dbReference type="Pfam" id="PF07508">
    <property type="entry name" value="Recombinase"/>
    <property type="match status" value="1"/>
</dbReference>
<feature type="domain" description="Resolvase/invertase-type recombinase catalytic" evidence="6">
    <location>
        <begin position="3"/>
        <end position="152"/>
    </location>
</feature>
<dbReference type="AlphaFoldDB" id="A0A5C1I8J2"/>
<dbReference type="PROSITE" id="PS00397">
    <property type="entry name" value="RECOMBINASES_1"/>
    <property type="match status" value="1"/>
</dbReference>
<keyword evidence="8" id="KW-1185">Reference proteome</keyword>
<dbReference type="InterPro" id="IPR011109">
    <property type="entry name" value="DNA_bind_recombinase_dom"/>
</dbReference>
<evidence type="ECO:0000256" key="3">
    <source>
        <dbReference type="ARBA" id="ARBA00023172"/>
    </source>
</evidence>
<sequence>MKTAILYIRVSTDEQADKGFSQRDQDERLRQYCERNNIIVGQVIFEDHSAKTFDRPAWNKMLSNLKQTKGKAHDKLIFTKWDRFSRNTADAYGMISVLIKLGLQPIAIEQPLDLSIPESKIMLAVYLSMPEVENDRRALNVKYGMRRGKKEGRWMGRALPGYINKTRENGTKYIAFNEPESAHMKWAFEQIAENIFAIENIWAMARRRGLKCSRNSFWEAIRNPCYCGKVIVPAFNDEPMTIVQGVHEALISESLYHEVQDVLIGRKRDLAIKAVCPKNLPLRGFLLCPECSRTLTGSASKGRTGYYYYYHCKAPCKVRLKAEEVNKSLEHELMKFVPKPGVAELYTAIVRGEYGDTQAIYITERKKIIEQITEQNHRMTRLREMLLSDTIDSADYKLMKAECETKTSSLEANLADLSSFYELDIDIENLIENAVNKLKDLIYLYRSADIKGKQFIIGSIFSKKWRFSEIKGRTVEVNEAAALIYHINKTLQQKKTGVKTNYRDYSGKVPRAGVEPARFPTGV</sequence>
<dbReference type="SUPFAM" id="SSF53041">
    <property type="entry name" value="Resolvase-like"/>
    <property type="match status" value="1"/>
</dbReference>
<dbReference type="OrthoDB" id="9815006at2"/>
<dbReference type="PROSITE" id="PS51736">
    <property type="entry name" value="RECOMBINASES_3"/>
    <property type="match status" value="1"/>
</dbReference>
<evidence type="ECO:0000256" key="4">
    <source>
        <dbReference type="PIRSR" id="PIRSR606118-50"/>
    </source>
</evidence>
<dbReference type="GO" id="GO:0003677">
    <property type="term" value="F:DNA binding"/>
    <property type="evidence" value="ECO:0007669"/>
    <property type="project" value="UniProtKB-KW"/>
</dbReference>
<keyword evidence="1" id="KW-0229">DNA integration</keyword>
<dbReference type="Gene3D" id="3.40.50.1390">
    <property type="entry name" value="Resolvase, N-terminal catalytic domain"/>
    <property type="match status" value="1"/>
</dbReference>
<organism evidence="7 8">
    <name type="scientific">Mucilaginibacter rubeus</name>
    <dbReference type="NCBI Taxonomy" id="2027860"/>
    <lineage>
        <taxon>Bacteria</taxon>
        <taxon>Pseudomonadati</taxon>
        <taxon>Bacteroidota</taxon>
        <taxon>Sphingobacteriia</taxon>
        <taxon>Sphingobacteriales</taxon>
        <taxon>Sphingobacteriaceae</taxon>
        <taxon>Mucilaginibacter</taxon>
    </lineage>
</organism>
<evidence type="ECO:0000313" key="8">
    <source>
        <dbReference type="Proteomes" id="UP000251402"/>
    </source>
</evidence>
<dbReference type="GO" id="GO:0000150">
    <property type="term" value="F:DNA strand exchange activity"/>
    <property type="evidence" value="ECO:0007669"/>
    <property type="project" value="InterPro"/>
</dbReference>
<evidence type="ECO:0000256" key="1">
    <source>
        <dbReference type="ARBA" id="ARBA00022908"/>
    </source>
</evidence>
<dbReference type="InterPro" id="IPR025827">
    <property type="entry name" value="Zn_ribbon_recom_dom"/>
</dbReference>
<evidence type="ECO:0000256" key="2">
    <source>
        <dbReference type="ARBA" id="ARBA00023125"/>
    </source>
</evidence>
<proteinExistence type="predicted"/>
<dbReference type="Pfam" id="PF13408">
    <property type="entry name" value="Zn_ribbon_recom"/>
    <property type="match status" value="1"/>
</dbReference>
<evidence type="ECO:0000256" key="5">
    <source>
        <dbReference type="PROSITE-ProRule" id="PRU10137"/>
    </source>
</evidence>
<dbReference type="InterPro" id="IPR036162">
    <property type="entry name" value="Resolvase-like_N_sf"/>
</dbReference>
<dbReference type="InterPro" id="IPR050639">
    <property type="entry name" value="SSR_resolvase"/>
</dbReference>
<name>A0A5C1I8J2_9SPHI</name>
<keyword evidence="3" id="KW-0233">DNA recombination</keyword>
<evidence type="ECO:0000259" key="6">
    <source>
        <dbReference type="PROSITE" id="PS51736"/>
    </source>
</evidence>
<dbReference type="InterPro" id="IPR006119">
    <property type="entry name" value="Resolv_N"/>
</dbReference>
<dbReference type="RefSeq" id="WP_112570660.1">
    <property type="nucleotide sequence ID" value="NZ_CP043450.1"/>
</dbReference>
<gene>
    <name evidence="7" type="ORF">DEO27_007835</name>
</gene>
<accession>A0A5C1I8J2</accession>
<dbReference type="PANTHER" id="PTHR30461:SF23">
    <property type="entry name" value="DNA RECOMBINASE-RELATED"/>
    <property type="match status" value="1"/>
</dbReference>
<protein>
    <submittedName>
        <fullName evidence="7">Recombinase family protein</fullName>
    </submittedName>
</protein>
<dbReference type="InterPro" id="IPR038109">
    <property type="entry name" value="DNA_bind_recomb_sf"/>
</dbReference>
<evidence type="ECO:0000313" key="7">
    <source>
        <dbReference type="EMBL" id="QEM14389.1"/>
    </source>
</evidence>
<reference evidence="7" key="1">
    <citation type="submission" date="2019-08" db="EMBL/GenBank/DDBJ databases">
        <title>Comparative genome analysis confer to the adaptation heavy metal polluted environment.</title>
        <authorList>
            <person name="Li Y."/>
        </authorList>
    </citation>
    <scope>NUCLEOTIDE SEQUENCE [LARGE SCALE GENOMIC DNA]</scope>
    <source>
        <strain evidence="7">P1</strain>
    </source>
</reference>
<dbReference type="EMBL" id="CP043450">
    <property type="protein sequence ID" value="QEM14389.1"/>
    <property type="molecule type" value="Genomic_DNA"/>
</dbReference>